<dbReference type="AlphaFoldDB" id="A0A848KVV1"/>
<proteinExistence type="predicted"/>
<sequence>MTSRMIARLCTVLLVATALHAGIGAASADTIGRLDDRTCQGTSPNIVDQPYAVSIHAQQQSQPIVHNNVVLYLQEAVTFIAPYQVSGTVSWRNPRTGAHGSRSFTDTVQRYQFLLPLSGPSSYSATIHPGVGPLDVTIYAQPHGMFPVAPVRCTVRFTVI</sequence>
<dbReference type="Proteomes" id="UP000550729">
    <property type="component" value="Unassembled WGS sequence"/>
</dbReference>
<comment type="caution">
    <text evidence="2">The sequence shown here is derived from an EMBL/GenBank/DDBJ whole genome shotgun (WGS) entry which is preliminary data.</text>
</comment>
<keyword evidence="1" id="KW-0732">Signal</keyword>
<organism evidence="2 3">
    <name type="scientific">Gordonia asplenii</name>
    <dbReference type="NCBI Taxonomy" id="2725283"/>
    <lineage>
        <taxon>Bacteria</taxon>
        <taxon>Bacillati</taxon>
        <taxon>Actinomycetota</taxon>
        <taxon>Actinomycetes</taxon>
        <taxon>Mycobacteriales</taxon>
        <taxon>Gordoniaceae</taxon>
        <taxon>Gordonia</taxon>
    </lineage>
</organism>
<evidence type="ECO:0000313" key="3">
    <source>
        <dbReference type="Proteomes" id="UP000550729"/>
    </source>
</evidence>
<feature type="chain" id="PRO_5038481759" evidence="1">
    <location>
        <begin position="22"/>
        <end position="160"/>
    </location>
</feature>
<name>A0A848KVV1_9ACTN</name>
<accession>A0A848KVV1</accession>
<evidence type="ECO:0000313" key="2">
    <source>
        <dbReference type="EMBL" id="NMO02796.1"/>
    </source>
</evidence>
<dbReference type="RefSeq" id="WP_170195305.1">
    <property type="nucleotide sequence ID" value="NZ_JABBNB010000017.1"/>
</dbReference>
<gene>
    <name evidence="2" type="ORF">HH308_16410</name>
</gene>
<reference evidence="2 3" key="1">
    <citation type="submission" date="2020-04" db="EMBL/GenBank/DDBJ databases">
        <title>Gordonia sp. nov. TBRC 11910.</title>
        <authorList>
            <person name="Suriyachadkun C."/>
        </authorList>
    </citation>
    <scope>NUCLEOTIDE SEQUENCE [LARGE SCALE GENOMIC DNA]</scope>
    <source>
        <strain evidence="2 3">TBRC 11910</strain>
    </source>
</reference>
<protein>
    <submittedName>
        <fullName evidence="2">Uncharacterized protein</fullName>
    </submittedName>
</protein>
<dbReference type="EMBL" id="JABBNB010000017">
    <property type="protein sequence ID" value="NMO02796.1"/>
    <property type="molecule type" value="Genomic_DNA"/>
</dbReference>
<keyword evidence="3" id="KW-1185">Reference proteome</keyword>
<evidence type="ECO:0000256" key="1">
    <source>
        <dbReference type="SAM" id="SignalP"/>
    </source>
</evidence>
<feature type="signal peptide" evidence="1">
    <location>
        <begin position="1"/>
        <end position="21"/>
    </location>
</feature>